<accession>A0A0L0DP99</accession>
<keyword evidence="8" id="KW-1185">Reference proteome</keyword>
<dbReference type="GO" id="GO:0016779">
    <property type="term" value="F:nucleotidyltransferase activity"/>
    <property type="evidence" value="ECO:0007669"/>
    <property type="project" value="UniProtKB-KW"/>
</dbReference>
<dbReference type="GO" id="GO:0003950">
    <property type="term" value="F:NAD+ poly-ADP-ribosyltransferase activity"/>
    <property type="evidence" value="ECO:0007669"/>
    <property type="project" value="InterPro"/>
</dbReference>
<evidence type="ECO:0000256" key="2">
    <source>
        <dbReference type="ARBA" id="ARBA00022679"/>
    </source>
</evidence>
<feature type="transmembrane region" description="Helical" evidence="5">
    <location>
        <begin position="371"/>
        <end position="394"/>
    </location>
</feature>
<dbReference type="SUPFAM" id="SSF56399">
    <property type="entry name" value="ADP-ribosylation"/>
    <property type="match status" value="1"/>
</dbReference>
<name>A0A0L0DP99_THETB</name>
<evidence type="ECO:0000259" key="6">
    <source>
        <dbReference type="Pfam" id="PF00644"/>
    </source>
</evidence>
<keyword evidence="2" id="KW-0808">Transferase</keyword>
<evidence type="ECO:0000256" key="1">
    <source>
        <dbReference type="ARBA" id="ARBA00022676"/>
    </source>
</evidence>
<dbReference type="PANTHER" id="PTHR21328">
    <property type="entry name" value="POLY ADP-RIBOSE POLYMERASE FAMILY, MEMBER PARP"/>
    <property type="match status" value="1"/>
</dbReference>
<evidence type="ECO:0000313" key="8">
    <source>
        <dbReference type="Proteomes" id="UP000054408"/>
    </source>
</evidence>
<dbReference type="Pfam" id="PF00644">
    <property type="entry name" value="PARP"/>
    <property type="match status" value="1"/>
</dbReference>
<keyword evidence="3" id="KW-0548">Nucleotidyltransferase</keyword>
<evidence type="ECO:0000256" key="5">
    <source>
        <dbReference type="SAM" id="Phobius"/>
    </source>
</evidence>
<evidence type="ECO:0000256" key="3">
    <source>
        <dbReference type="ARBA" id="ARBA00022695"/>
    </source>
</evidence>
<keyword evidence="5" id="KW-0812">Transmembrane</keyword>
<organism evidence="7 8">
    <name type="scientific">Thecamonas trahens ATCC 50062</name>
    <dbReference type="NCBI Taxonomy" id="461836"/>
    <lineage>
        <taxon>Eukaryota</taxon>
        <taxon>Apusozoa</taxon>
        <taxon>Apusomonadida</taxon>
        <taxon>Apusomonadidae</taxon>
        <taxon>Thecamonas</taxon>
    </lineage>
</organism>
<dbReference type="Proteomes" id="UP000054408">
    <property type="component" value="Unassembled WGS sequence"/>
</dbReference>
<proteinExistence type="predicted"/>
<dbReference type="EMBL" id="GL349486">
    <property type="protein sequence ID" value="KNC54124.1"/>
    <property type="molecule type" value="Genomic_DNA"/>
</dbReference>
<keyword evidence="5" id="KW-0472">Membrane</keyword>
<keyword evidence="1" id="KW-0328">Glycosyltransferase</keyword>
<keyword evidence="4" id="KW-0520">NAD</keyword>
<gene>
    <name evidence="7" type="ORF">AMSG_09899</name>
</gene>
<reference evidence="7 8" key="1">
    <citation type="submission" date="2010-05" db="EMBL/GenBank/DDBJ databases">
        <title>The Genome Sequence of Thecamonas trahens ATCC 50062.</title>
        <authorList>
            <consortium name="The Broad Institute Genome Sequencing Platform"/>
            <person name="Russ C."/>
            <person name="Cuomo C."/>
            <person name="Shea T."/>
            <person name="Young S.K."/>
            <person name="Zeng Q."/>
            <person name="Koehrsen M."/>
            <person name="Haas B."/>
            <person name="Borodovsky M."/>
            <person name="Guigo R."/>
            <person name="Alvarado L."/>
            <person name="Berlin A."/>
            <person name="Bochicchio J."/>
            <person name="Borenstein D."/>
            <person name="Chapman S."/>
            <person name="Chen Z."/>
            <person name="Freedman E."/>
            <person name="Gellesch M."/>
            <person name="Goldberg J."/>
            <person name="Griggs A."/>
            <person name="Gujja S."/>
            <person name="Heilman E."/>
            <person name="Heiman D."/>
            <person name="Hepburn T."/>
            <person name="Howarth C."/>
            <person name="Jen D."/>
            <person name="Larson L."/>
            <person name="Mehta T."/>
            <person name="Park D."/>
            <person name="Pearson M."/>
            <person name="Roberts A."/>
            <person name="Saif S."/>
            <person name="Shenoy N."/>
            <person name="Sisk P."/>
            <person name="Stolte C."/>
            <person name="Sykes S."/>
            <person name="Thomson T."/>
            <person name="Walk T."/>
            <person name="White J."/>
            <person name="Yandava C."/>
            <person name="Burger G."/>
            <person name="Gray M.W."/>
            <person name="Holland P.W.H."/>
            <person name="King N."/>
            <person name="Lang F.B.F."/>
            <person name="Roger A.J."/>
            <person name="Ruiz-Trillo I."/>
            <person name="Lander E."/>
            <person name="Nusbaum C."/>
        </authorList>
    </citation>
    <scope>NUCLEOTIDE SEQUENCE [LARGE SCALE GENOMIC DNA]</scope>
    <source>
        <strain evidence="7 8">ATCC 50062</strain>
    </source>
</reference>
<dbReference type="InterPro" id="IPR012317">
    <property type="entry name" value="Poly(ADP-ribose)pol_cat_dom"/>
</dbReference>
<feature type="domain" description="PARP catalytic" evidence="6">
    <location>
        <begin position="160"/>
        <end position="233"/>
    </location>
</feature>
<keyword evidence="5" id="KW-1133">Transmembrane helix</keyword>
<dbReference type="InterPro" id="IPR051838">
    <property type="entry name" value="ARTD_PARP"/>
</dbReference>
<evidence type="ECO:0000256" key="4">
    <source>
        <dbReference type="ARBA" id="ARBA00023027"/>
    </source>
</evidence>
<dbReference type="OrthoDB" id="19501at2759"/>
<evidence type="ECO:0000313" key="7">
    <source>
        <dbReference type="EMBL" id="KNC54124.1"/>
    </source>
</evidence>
<sequence length="406" mass="41944">MERVPDLLPAITAEPLAAELAIVFFHAAVSAPGRATLVASPFPAALLRTPLTARGGYARLPAAPVRGGAAPAGEPDWDLALRTLGKLPSMYAVAAATGAQALMRLSTAALRLLAFLLIGEPDAAPLRFALVRSWPAPSCAGVDGELAAALAELAPHAARELAAVVRVDHARAHGWDADCAAHGVSLAFHGSPLENFHSILRNGFDLAYARRDAFGAGLYFTSQLSVAAAFAPAFRGGAGRFRPTSHLPLPLRIVAVVHIVNHPSVECGAHKRSAAAALLSLTPQVPESYFIVRDTSLVRVVALLLFTAHPIPDHAAPLLAWRAADADAAAARQVVGPAAAAASQAALPVPAHPAAPAAAPSLGGAAIASRLLLGIVVAYTVWLVAMALLSSTVAGKRLRRALRKWT</sequence>
<dbReference type="AlphaFoldDB" id="A0A0L0DP99"/>
<dbReference type="RefSeq" id="XP_013753946.1">
    <property type="nucleotide sequence ID" value="XM_013898492.1"/>
</dbReference>
<dbReference type="Gene3D" id="3.90.228.10">
    <property type="match status" value="1"/>
</dbReference>
<protein>
    <recommendedName>
        <fullName evidence="6">PARP catalytic domain-containing protein</fullName>
    </recommendedName>
</protein>
<dbReference type="GeneID" id="25568257"/>
<dbReference type="STRING" id="461836.A0A0L0DP99"/>